<reference evidence="3" key="1">
    <citation type="submission" date="2018-02" db="EMBL/GenBank/DDBJ databases">
        <authorList>
            <person name="Cohen D.B."/>
            <person name="Kent A.D."/>
        </authorList>
    </citation>
    <scope>NUCLEOTIDE SEQUENCE</scope>
</reference>
<evidence type="ECO:0000256" key="1">
    <source>
        <dbReference type="SAM" id="Coils"/>
    </source>
</evidence>
<accession>A0A2N9EWH2</accession>
<dbReference type="EMBL" id="OIVN01000371">
    <property type="protein sequence ID" value="SPC79185.1"/>
    <property type="molecule type" value="Genomic_DNA"/>
</dbReference>
<feature type="compositionally biased region" description="Basic and acidic residues" evidence="2">
    <location>
        <begin position="214"/>
        <end position="224"/>
    </location>
</feature>
<feature type="compositionally biased region" description="Basic and acidic residues" evidence="2">
    <location>
        <begin position="430"/>
        <end position="443"/>
    </location>
</feature>
<feature type="compositionally biased region" description="Acidic residues" evidence="2">
    <location>
        <begin position="470"/>
        <end position="481"/>
    </location>
</feature>
<feature type="region of interest" description="Disordered" evidence="2">
    <location>
        <begin position="204"/>
        <end position="228"/>
    </location>
</feature>
<protein>
    <submittedName>
        <fullName evidence="3">Uncharacterized protein</fullName>
    </submittedName>
</protein>
<evidence type="ECO:0000313" key="3">
    <source>
        <dbReference type="EMBL" id="SPC79185.1"/>
    </source>
</evidence>
<organism evidence="3">
    <name type="scientific">Fagus sylvatica</name>
    <name type="common">Beechnut</name>
    <dbReference type="NCBI Taxonomy" id="28930"/>
    <lineage>
        <taxon>Eukaryota</taxon>
        <taxon>Viridiplantae</taxon>
        <taxon>Streptophyta</taxon>
        <taxon>Embryophyta</taxon>
        <taxon>Tracheophyta</taxon>
        <taxon>Spermatophyta</taxon>
        <taxon>Magnoliopsida</taxon>
        <taxon>eudicotyledons</taxon>
        <taxon>Gunneridae</taxon>
        <taxon>Pentapetalae</taxon>
        <taxon>rosids</taxon>
        <taxon>fabids</taxon>
        <taxon>Fagales</taxon>
        <taxon>Fagaceae</taxon>
        <taxon>Fagus</taxon>
    </lineage>
</organism>
<keyword evidence="1" id="KW-0175">Coiled coil</keyword>
<dbReference type="AlphaFoldDB" id="A0A2N9EWH2"/>
<feature type="coiled-coil region" evidence="1">
    <location>
        <begin position="373"/>
        <end position="428"/>
    </location>
</feature>
<gene>
    <name evidence="3" type="ORF">FSB_LOCUS7067</name>
</gene>
<name>A0A2N9EWH2_FAGSY</name>
<sequence>MRAFREKYLVSNDVRLRYYSSDDLPLLNQDEIILPVMAMIEGGVSSNKGYDNDFLVVAGNWFTGGSSCRNSFGRPVLSRLVVLATTVNLEDLSKVFSANIWIDSLGQPRLAPLLLHYQQLIGNFLEGPTVTRAQAVRIEPTTLFVAQPATLDTSPEHPDLIPIGEVSEMAPINPYELMGKKVKGKKKATQGGQAKRPKRAVFEVIAPEQSTQRADSDSSTREEPTQPPQIVELDEPGIVTEQPPREKRAKTEVKAFKLPGSSSSKEVWAPELRVRKRPITAQDSVLGTSNVEHSARVAHGLSAAVCLPKDIRTWDEIPLGKAVRHIARGLFMAAQGIFTMESRVLDLEKILQGKEAEHTKAMVEVVENATTNYMKLEQEHLRTINKMKDIEEKARAEDEQKTEREAELAQLQEKVMKLEAECIQSIGEAREEGKKEGKLEKAKVPSSSDWFLRDKTPLPFPKTGLKNSNVEDEDEAEEVGGEQDNAPDLSTPAPEDNVPDPSGPAPVDLAHQSEN</sequence>
<proteinExistence type="predicted"/>
<feature type="region of interest" description="Disordered" evidence="2">
    <location>
        <begin position="430"/>
        <end position="515"/>
    </location>
</feature>
<evidence type="ECO:0000256" key="2">
    <source>
        <dbReference type="SAM" id="MobiDB-lite"/>
    </source>
</evidence>